<dbReference type="InterPro" id="IPR018712">
    <property type="entry name" value="Tle1-like_cat"/>
</dbReference>
<dbReference type="OrthoDB" id="4378831at2"/>
<evidence type="ECO:0000313" key="2">
    <source>
        <dbReference type="EMBL" id="RKF16668.1"/>
    </source>
</evidence>
<dbReference type="Pfam" id="PF09994">
    <property type="entry name" value="T6SS_Tle1-like_cat"/>
    <property type="match status" value="1"/>
</dbReference>
<dbReference type="PANTHER" id="PTHR33840:SF1">
    <property type="entry name" value="TLE1 PHOSPHOLIPASE DOMAIN-CONTAINING PROTEIN"/>
    <property type="match status" value="1"/>
</dbReference>
<reference evidence="2 3" key="1">
    <citation type="submission" date="2018-09" db="EMBL/GenBank/DDBJ databases">
        <title>Roseovarius spongiae sp. nov., isolated from a marine sponge.</title>
        <authorList>
            <person name="Zhuang L."/>
            <person name="Luo L."/>
        </authorList>
    </citation>
    <scope>NUCLEOTIDE SEQUENCE [LARGE SCALE GENOMIC DNA]</scope>
    <source>
        <strain evidence="2 3">HN-E21</strain>
    </source>
</reference>
<sequence>MTRIVILCDGTWNARNAAIPTHVATLSRALTSDPTRGQVVAYFAGVGTDRRFDGPVMRLVNRFGGGIFGWGLDAKVKQAYQFIAQVYRRGDEICLFGFSRGAYTARSLAGMIRKCGIARDTSPAGINAAYALYRLPGERNHPDAPRVRAERARLSPEFATSKADQEWRGDGSALVDIAYVGVWDTVGALGIPVALFGGLAYFWNRRYRFHDTDLSSLVRAARHAVALDEMRVFYAPALWSNLDDVEGRQGLNKGDTGPARSYQQVWFVGTHGIIGGSGDTPALSAYTLDWLLGGVPDLLLADGAADGFPRPDARVASDELPVRAGWLRRWRKGPKREWEVHSSVRERYSEVSDYRPGSLRL</sequence>
<protein>
    <submittedName>
        <fullName evidence="2">DUF2235 domain-containing protein</fullName>
    </submittedName>
</protein>
<dbReference type="InterPro" id="IPR029058">
    <property type="entry name" value="AB_hydrolase_fold"/>
</dbReference>
<organism evidence="2 3">
    <name type="scientific">Roseovarius spongiae</name>
    <dbReference type="NCBI Taxonomy" id="2320272"/>
    <lineage>
        <taxon>Bacteria</taxon>
        <taxon>Pseudomonadati</taxon>
        <taxon>Pseudomonadota</taxon>
        <taxon>Alphaproteobacteria</taxon>
        <taxon>Rhodobacterales</taxon>
        <taxon>Roseobacteraceae</taxon>
        <taxon>Roseovarius</taxon>
    </lineage>
</organism>
<feature type="domain" description="T6SS Phospholipase effector Tle1-like catalytic" evidence="1">
    <location>
        <begin position="3"/>
        <end position="292"/>
    </location>
</feature>
<evidence type="ECO:0000313" key="3">
    <source>
        <dbReference type="Proteomes" id="UP000281128"/>
    </source>
</evidence>
<dbReference type="Proteomes" id="UP000281128">
    <property type="component" value="Unassembled WGS sequence"/>
</dbReference>
<name>A0A3A8AWC9_9RHOB</name>
<dbReference type="AlphaFoldDB" id="A0A3A8AWC9"/>
<proteinExistence type="predicted"/>
<dbReference type="PANTHER" id="PTHR33840">
    <property type="match status" value="1"/>
</dbReference>
<dbReference type="SUPFAM" id="SSF53474">
    <property type="entry name" value="alpha/beta-Hydrolases"/>
    <property type="match status" value="1"/>
</dbReference>
<dbReference type="EMBL" id="RAPE01000001">
    <property type="protein sequence ID" value="RKF16668.1"/>
    <property type="molecule type" value="Genomic_DNA"/>
</dbReference>
<gene>
    <name evidence="2" type="ORF">D6850_03755</name>
</gene>
<accession>A0A3A8AWC9</accession>
<dbReference type="RefSeq" id="WP_121163900.1">
    <property type="nucleotide sequence ID" value="NZ_RAPE01000001.1"/>
</dbReference>
<evidence type="ECO:0000259" key="1">
    <source>
        <dbReference type="Pfam" id="PF09994"/>
    </source>
</evidence>
<comment type="caution">
    <text evidence="2">The sequence shown here is derived from an EMBL/GenBank/DDBJ whole genome shotgun (WGS) entry which is preliminary data.</text>
</comment>
<keyword evidence="3" id="KW-1185">Reference proteome</keyword>